<accession>A0A8J8NAQ0</accession>
<dbReference type="Proteomes" id="UP000785679">
    <property type="component" value="Unassembled WGS sequence"/>
</dbReference>
<dbReference type="EMBL" id="RRYP01029781">
    <property type="protein sequence ID" value="TNV71476.1"/>
    <property type="molecule type" value="Genomic_DNA"/>
</dbReference>
<dbReference type="AlphaFoldDB" id="A0A8J8NAQ0"/>
<reference evidence="2" key="1">
    <citation type="submission" date="2019-06" db="EMBL/GenBank/DDBJ databases">
        <authorList>
            <person name="Zheng W."/>
        </authorList>
    </citation>
    <scope>NUCLEOTIDE SEQUENCE</scope>
    <source>
        <strain evidence="2">QDHG01</strain>
    </source>
</reference>
<feature type="compositionally biased region" description="Polar residues" evidence="1">
    <location>
        <begin position="178"/>
        <end position="198"/>
    </location>
</feature>
<evidence type="ECO:0000313" key="2">
    <source>
        <dbReference type="EMBL" id="TNV71476.1"/>
    </source>
</evidence>
<proteinExistence type="predicted"/>
<protein>
    <submittedName>
        <fullName evidence="2">Uncharacterized protein</fullName>
    </submittedName>
</protein>
<evidence type="ECO:0000256" key="1">
    <source>
        <dbReference type="SAM" id="MobiDB-lite"/>
    </source>
</evidence>
<gene>
    <name evidence="2" type="ORF">FGO68_gene13364</name>
</gene>
<sequence length="198" mass="22751">MMVSSYAGNSVSRIFENSSYAPSIDSTLDSHSIRKAFILQTNAIRYSPHGDRYSYYNQLFDYFQLQLIYILLTVFDDRIHRCQPRSSYSSQASQQRISSDKIYVQDLVKGCSLKPQLWHKGPNDSGLEIIFDATDSKKGQRYRPTLTLPEKPRTQAGTSRDVRTREQRKGRRRRLSGMQESATPNLRSSNPCDPLKSN</sequence>
<keyword evidence="3" id="KW-1185">Reference proteome</keyword>
<evidence type="ECO:0000313" key="3">
    <source>
        <dbReference type="Proteomes" id="UP000785679"/>
    </source>
</evidence>
<organism evidence="2 3">
    <name type="scientific">Halteria grandinella</name>
    <dbReference type="NCBI Taxonomy" id="5974"/>
    <lineage>
        <taxon>Eukaryota</taxon>
        <taxon>Sar</taxon>
        <taxon>Alveolata</taxon>
        <taxon>Ciliophora</taxon>
        <taxon>Intramacronucleata</taxon>
        <taxon>Spirotrichea</taxon>
        <taxon>Stichotrichia</taxon>
        <taxon>Sporadotrichida</taxon>
        <taxon>Halteriidae</taxon>
        <taxon>Halteria</taxon>
    </lineage>
</organism>
<feature type="region of interest" description="Disordered" evidence="1">
    <location>
        <begin position="140"/>
        <end position="198"/>
    </location>
</feature>
<name>A0A8J8NAQ0_HALGN</name>
<comment type="caution">
    <text evidence="2">The sequence shown here is derived from an EMBL/GenBank/DDBJ whole genome shotgun (WGS) entry which is preliminary data.</text>
</comment>